<dbReference type="EMBL" id="CP071502">
    <property type="protein sequence ID" value="QSX39066.1"/>
    <property type="molecule type" value="Genomic_DNA"/>
</dbReference>
<evidence type="ECO:0000313" key="3">
    <source>
        <dbReference type="Proteomes" id="UP000663207"/>
    </source>
</evidence>
<keyword evidence="3" id="KW-1185">Reference proteome</keyword>
<proteinExistence type="predicted"/>
<dbReference type="Pfam" id="PF18796">
    <property type="entry name" value="LPD1"/>
    <property type="match status" value="1"/>
</dbReference>
<evidence type="ECO:0000313" key="2">
    <source>
        <dbReference type="EMBL" id="QSX39066.1"/>
    </source>
</evidence>
<organism evidence="2 3">
    <name type="scientific">Shewanella sedimentimangrovi</name>
    <dbReference type="NCBI Taxonomy" id="2814293"/>
    <lineage>
        <taxon>Bacteria</taxon>
        <taxon>Pseudomonadati</taxon>
        <taxon>Pseudomonadota</taxon>
        <taxon>Gammaproteobacteria</taxon>
        <taxon>Alteromonadales</taxon>
        <taxon>Shewanellaceae</taxon>
        <taxon>Shewanella</taxon>
    </lineage>
</organism>
<feature type="domain" description="Large polyvalent protein-associated" evidence="1">
    <location>
        <begin position="195"/>
        <end position="291"/>
    </location>
</feature>
<dbReference type="RefSeq" id="WP_207382030.1">
    <property type="nucleotide sequence ID" value="NZ_CP071502.1"/>
</dbReference>
<name>A0ABX7R8G6_9GAMM</name>
<protein>
    <recommendedName>
        <fullName evidence="1">Large polyvalent protein-associated domain-containing protein</fullName>
    </recommendedName>
</protein>
<accession>A0ABX7R8G6</accession>
<reference evidence="2 3" key="1">
    <citation type="submission" date="2021-03" db="EMBL/GenBank/DDBJ databases">
        <title>Novel species identification of genus Shewanella.</title>
        <authorList>
            <person name="Liu G."/>
            <person name="Zhang Q."/>
        </authorList>
    </citation>
    <scope>NUCLEOTIDE SEQUENCE [LARGE SCALE GENOMIC DNA]</scope>
    <source>
        <strain evidence="2 3">FJAT-52962</strain>
    </source>
</reference>
<gene>
    <name evidence="2" type="ORF">JYB85_09985</name>
</gene>
<sequence>MKRHHNASRQGPDHREGEQVTFLEVKQHFGLGHVRVGSWVSREESLLAANLVFDALADLALILGLPPKALGLRESLNLAFGHGGREGVMAHYAPQERTLALAKNAGAGALAHEFWHAFDHFIAPKVFDIRAFDSRACDNGGRGHGPHFASGLWLRDVPILSHPLNERLSELFRITMLSEDNQQPSDFVNRAVQLDRGSGYCYFSRPSELMARAFEACIESCGSYERLDQDTGELCLLPLVNPYLVTGTQAKSGARRSGWGTMPDGAFPDESHRKLIHGALCCYFHPLGRALMSRQ</sequence>
<dbReference type="Proteomes" id="UP000663207">
    <property type="component" value="Chromosome"/>
</dbReference>
<evidence type="ECO:0000259" key="1">
    <source>
        <dbReference type="Pfam" id="PF18796"/>
    </source>
</evidence>
<dbReference type="NCBIfam" id="NF041907">
    <property type="entry name" value="CLCA_X"/>
    <property type="match status" value="1"/>
</dbReference>
<dbReference type="InterPro" id="IPR041047">
    <property type="entry name" value="LPD1"/>
</dbReference>